<reference evidence="4" key="1">
    <citation type="journal article" date="2019" name="Int. J. Syst. Evol. Microbiol.">
        <title>The Global Catalogue of Microorganisms (GCM) 10K type strain sequencing project: providing services to taxonomists for standard genome sequencing and annotation.</title>
        <authorList>
            <consortium name="The Broad Institute Genomics Platform"/>
            <consortium name="The Broad Institute Genome Sequencing Center for Infectious Disease"/>
            <person name="Wu L."/>
            <person name="Ma J."/>
        </authorList>
    </citation>
    <scope>NUCLEOTIDE SEQUENCE [LARGE SCALE GENOMIC DNA]</scope>
    <source>
        <strain evidence="4">JCM 14370</strain>
    </source>
</reference>
<dbReference type="Gene3D" id="6.10.140.190">
    <property type="match status" value="1"/>
</dbReference>
<dbReference type="Pfam" id="PF03551">
    <property type="entry name" value="PadR"/>
    <property type="match status" value="1"/>
</dbReference>
<dbReference type="InterPro" id="IPR036390">
    <property type="entry name" value="WH_DNA-bd_sf"/>
</dbReference>
<keyword evidence="4" id="KW-1185">Reference proteome</keyword>
<dbReference type="PANTHER" id="PTHR43252:SF6">
    <property type="entry name" value="NEGATIVE TRANSCRIPTION REGULATOR PADR"/>
    <property type="match status" value="1"/>
</dbReference>
<evidence type="ECO:0000259" key="1">
    <source>
        <dbReference type="Pfam" id="PF03551"/>
    </source>
</evidence>
<gene>
    <name evidence="3" type="ORF">GCM10008938_18950</name>
</gene>
<sequence>MDMKDASLGPSSYAVLGMVNNCGAATSYDIKRQIDQSVGNFWTFARSQLYAEPQRLAELGLLQEEQEDFGRRRRLFQLTEQGKQVLEAWLSDPGTPTTELRDMGLMKLYFSKGRPTEAIRTLARQQQEVHRTKLAEYQEMHRQLSLIPEATFGLASLRLGCLFEESTIQFWEEIEQNPPALPQKPERPLEVQEG</sequence>
<proteinExistence type="predicted"/>
<dbReference type="InterPro" id="IPR018309">
    <property type="entry name" value="Tscrpt_reg_PadR_C"/>
</dbReference>
<dbReference type="Gene3D" id="1.10.10.10">
    <property type="entry name" value="Winged helix-like DNA-binding domain superfamily/Winged helix DNA-binding domain"/>
    <property type="match status" value="1"/>
</dbReference>
<dbReference type="SUPFAM" id="SSF46785">
    <property type="entry name" value="Winged helix' DNA-binding domain"/>
    <property type="match status" value="1"/>
</dbReference>
<accession>A0ABQ2CZN2</accession>
<name>A0ABQ2CZN2_9DEIO</name>
<evidence type="ECO:0000313" key="3">
    <source>
        <dbReference type="EMBL" id="GGJ32915.1"/>
    </source>
</evidence>
<comment type="caution">
    <text evidence="3">The sequence shown here is derived from an EMBL/GenBank/DDBJ whole genome shotgun (WGS) entry which is preliminary data.</text>
</comment>
<organism evidence="3 4">
    <name type="scientific">Deinococcus roseus</name>
    <dbReference type="NCBI Taxonomy" id="392414"/>
    <lineage>
        <taxon>Bacteria</taxon>
        <taxon>Thermotogati</taxon>
        <taxon>Deinococcota</taxon>
        <taxon>Deinococci</taxon>
        <taxon>Deinococcales</taxon>
        <taxon>Deinococcaceae</taxon>
        <taxon>Deinococcus</taxon>
    </lineage>
</organism>
<dbReference type="EMBL" id="BMOD01000005">
    <property type="protein sequence ID" value="GGJ32915.1"/>
    <property type="molecule type" value="Genomic_DNA"/>
</dbReference>
<evidence type="ECO:0000313" key="4">
    <source>
        <dbReference type="Proteomes" id="UP000632222"/>
    </source>
</evidence>
<evidence type="ECO:0000259" key="2">
    <source>
        <dbReference type="Pfam" id="PF10400"/>
    </source>
</evidence>
<dbReference type="Proteomes" id="UP000632222">
    <property type="component" value="Unassembled WGS sequence"/>
</dbReference>
<evidence type="ECO:0008006" key="5">
    <source>
        <dbReference type="Google" id="ProtNLM"/>
    </source>
</evidence>
<dbReference type="Pfam" id="PF10400">
    <property type="entry name" value="Vir_act_alpha_C"/>
    <property type="match status" value="1"/>
</dbReference>
<feature type="domain" description="Transcription regulator PadR N-terminal" evidence="1">
    <location>
        <begin position="15"/>
        <end position="87"/>
    </location>
</feature>
<feature type="domain" description="Transcription regulator PadR C-terminal" evidence="2">
    <location>
        <begin position="100"/>
        <end position="175"/>
    </location>
</feature>
<dbReference type="PANTHER" id="PTHR43252">
    <property type="entry name" value="TRANSCRIPTIONAL REGULATOR YQJI"/>
    <property type="match status" value="1"/>
</dbReference>
<protein>
    <recommendedName>
        <fullName evidence="5">PadR family transcriptional regulator</fullName>
    </recommendedName>
</protein>
<dbReference type="InterPro" id="IPR005149">
    <property type="entry name" value="Tscrpt_reg_PadR_N"/>
</dbReference>
<dbReference type="InterPro" id="IPR036388">
    <property type="entry name" value="WH-like_DNA-bd_sf"/>
</dbReference>